<keyword evidence="5 10" id="KW-1133">Transmembrane helix</keyword>
<proteinExistence type="inferred from homology"/>
<dbReference type="InterPro" id="IPR037185">
    <property type="entry name" value="EmrE-like"/>
</dbReference>
<comment type="caution">
    <text evidence="11">The sequence shown here is derived from an EMBL/GenBank/DDBJ whole genome shotgun (WGS) entry which is preliminary data.</text>
</comment>
<dbReference type="EMBL" id="MKIO01000029">
    <property type="protein sequence ID" value="OLP55374.1"/>
    <property type="molecule type" value="Genomic_DNA"/>
</dbReference>
<dbReference type="PANTHER" id="PTHR30561:SF0">
    <property type="entry name" value="GUANIDINIUM EXPORTER"/>
    <property type="match status" value="1"/>
</dbReference>
<dbReference type="RefSeq" id="WP_075634923.1">
    <property type="nucleotide sequence ID" value="NZ_MKIO01000029.1"/>
</dbReference>
<comment type="similarity">
    <text evidence="7">Belongs to the drug/metabolite transporter (DMT) superfamily. Small multidrug resistance (SMR) (TC 2.A.7.1) family. Gdx/SugE subfamily.</text>
</comment>
<dbReference type="InterPro" id="IPR000390">
    <property type="entry name" value="Small_drug/metabolite_transptr"/>
</dbReference>
<dbReference type="Proteomes" id="UP000186143">
    <property type="component" value="Unassembled WGS sequence"/>
</dbReference>
<feature type="transmembrane region" description="Helical" evidence="10">
    <location>
        <begin position="57"/>
        <end position="78"/>
    </location>
</feature>
<feature type="transmembrane region" description="Helical" evidence="10">
    <location>
        <begin position="84"/>
        <end position="103"/>
    </location>
</feature>
<comment type="subcellular location">
    <subcellularLocation>
        <location evidence="1 9">Cell membrane</location>
        <topology evidence="1 9">Multi-pass membrane protein</topology>
    </subcellularLocation>
</comment>
<keyword evidence="3" id="KW-1003">Cell membrane</keyword>
<evidence type="ECO:0000256" key="5">
    <source>
        <dbReference type="ARBA" id="ARBA00022989"/>
    </source>
</evidence>
<feature type="transmembrane region" description="Helical" evidence="10">
    <location>
        <begin position="33"/>
        <end position="50"/>
    </location>
</feature>
<dbReference type="OrthoDB" id="9808638at2"/>
<dbReference type="AlphaFoldDB" id="A0A1Q9AJK9"/>
<evidence type="ECO:0000256" key="3">
    <source>
        <dbReference type="ARBA" id="ARBA00022475"/>
    </source>
</evidence>
<keyword evidence="2" id="KW-0813">Transport</keyword>
<dbReference type="PANTHER" id="PTHR30561">
    <property type="entry name" value="SMR FAMILY PROTON-DEPENDENT DRUG EFFLUX TRANSPORTER SUGE"/>
    <property type="match status" value="1"/>
</dbReference>
<dbReference type="STRING" id="1672749.BJF92_22755"/>
<dbReference type="GO" id="GO:1990961">
    <property type="term" value="P:xenobiotic detoxification by transmembrane export across the plasma membrane"/>
    <property type="evidence" value="ECO:0007669"/>
    <property type="project" value="UniProtKB-ARBA"/>
</dbReference>
<dbReference type="InterPro" id="IPR045324">
    <property type="entry name" value="Small_multidrug_res"/>
</dbReference>
<sequence>MPWIFLFIAGLLEVGWAVGLKLSDGLTRPWPALATLCALVVSLGLLSVALRDLPLGTAYAVWTGIGTIGTVIVGIVLFGEAATVWRLTCLGLIVAGIAGLKLAQ</sequence>
<protein>
    <recommendedName>
        <fullName evidence="8">Guanidinium exporter</fullName>
    </recommendedName>
</protein>
<dbReference type="Gene3D" id="1.10.3730.20">
    <property type="match status" value="1"/>
</dbReference>
<dbReference type="GO" id="GO:0005886">
    <property type="term" value="C:plasma membrane"/>
    <property type="evidence" value="ECO:0007669"/>
    <property type="project" value="UniProtKB-SubCell"/>
</dbReference>
<dbReference type="NCBIfam" id="NF008512">
    <property type="entry name" value="PRK11431.1"/>
    <property type="match status" value="1"/>
</dbReference>
<evidence type="ECO:0000256" key="9">
    <source>
        <dbReference type="RuleBase" id="RU003942"/>
    </source>
</evidence>
<evidence type="ECO:0000256" key="4">
    <source>
        <dbReference type="ARBA" id="ARBA00022692"/>
    </source>
</evidence>
<accession>A0A1Q9AJK9</accession>
<gene>
    <name evidence="11" type="ORF">BJF92_22755</name>
</gene>
<organism evidence="11 12">
    <name type="scientific">Xaviernesmea rhizosphaerae</name>
    <dbReference type="NCBI Taxonomy" id="1672749"/>
    <lineage>
        <taxon>Bacteria</taxon>
        <taxon>Pseudomonadati</taxon>
        <taxon>Pseudomonadota</taxon>
        <taxon>Alphaproteobacteria</taxon>
        <taxon>Hyphomicrobiales</taxon>
        <taxon>Rhizobiaceae</taxon>
        <taxon>Rhizobium/Agrobacterium group</taxon>
        <taxon>Xaviernesmea</taxon>
    </lineage>
</organism>
<dbReference type="SUPFAM" id="SSF103481">
    <property type="entry name" value="Multidrug resistance efflux transporter EmrE"/>
    <property type="match status" value="1"/>
</dbReference>
<evidence type="ECO:0000313" key="12">
    <source>
        <dbReference type="Proteomes" id="UP000186143"/>
    </source>
</evidence>
<evidence type="ECO:0000256" key="8">
    <source>
        <dbReference type="ARBA" id="ARBA00039168"/>
    </source>
</evidence>
<evidence type="ECO:0000256" key="1">
    <source>
        <dbReference type="ARBA" id="ARBA00004651"/>
    </source>
</evidence>
<evidence type="ECO:0000256" key="2">
    <source>
        <dbReference type="ARBA" id="ARBA00022448"/>
    </source>
</evidence>
<evidence type="ECO:0000256" key="6">
    <source>
        <dbReference type="ARBA" id="ARBA00023136"/>
    </source>
</evidence>
<dbReference type="FunFam" id="1.10.3730.20:FF:000001">
    <property type="entry name" value="Quaternary ammonium compound resistance transporter SugE"/>
    <property type="match status" value="1"/>
</dbReference>
<evidence type="ECO:0000256" key="7">
    <source>
        <dbReference type="ARBA" id="ARBA00038151"/>
    </source>
</evidence>
<name>A0A1Q9AJK9_9HYPH</name>
<dbReference type="Pfam" id="PF00893">
    <property type="entry name" value="Multi_Drug_Res"/>
    <property type="match status" value="1"/>
</dbReference>
<keyword evidence="4 9" id="KW-0812">Transmembrane</keyword>
<evidence type="ECO:0000313" key="11">
    <source>
        <dbReference type="EMBL" id="OLP55374.1"/>
    </source>
</evidence>
<keyword evidence="6 10" id="KW-0472">Membrane</keyword>
<dbReference type="GO" id="GO:0022857">
    <property type="term" value="F:transmembrane transporter activity"/>
    <property type="evidence" value="ECO:0007669"/>
    <property type="project" value="InterPro"/>
</dbReference>
<reference evidence="11 12" key="1">
    <citation type="submission" date="2016-09" db="EMBL/GenBank/DDBJ databases">
        <title>Rhizobium sp. nov., a novel species isolated from the rice rhizosphere.</title>
        <authorList>
            <person name="Zhao J."/>
            <person name="Zhang X."/>
        </authorList>
    </citation>
    <scope>NUCLEOTIDE SEQUENCE [LARGE SCALE GENOMIC DNA]</scope>
    <source>
        <strain evidence="11 12">MH17</strain>
    </source>
</reference>
<evidence type="ECO:0000256" key="10">
    <source>
        <dbReference type="SAM" id="Phobius"/>
    </source>
</evidence>